<reference evidence="1 2" key="2">
    <citation type="submission" date="2016-03" db="EMBL/GenBank/DDBJ databases">
        <title>New uncultured bacterium of the family Gallionellaceae from acid mine drainage: description and reconstruction of genome based on metagenomic analysis of microbial community.</title>
        <authorList>
            <person name="Kadnikov V."/>
            <person name="Ivasenko D."/>
            <person name="Beletsky A."/>
            <person name="Mardanov A."/>
            <person name="Danilova E."/>
            <person name="Pimenov N."/>
            <person name="Karnachuk O."/>
            <person name="Ravin N."/>
        </authorList>
    </citation>
    <scope>NUCLEOTIDE SEQUENCE [LARGE SCALE GENOMIC DNA]</scope>
    <source>
        <strain evidence="1">ShG14-8</strain>
    </source>
</reference>
<dbReference type="Gene3D" id="3.10.450.530">
    <property type="entry name" value="Ribonuclease toxin, BrnT, of type II toxin-antitoxin system"/>
    <property type="match status" value="1"/>
</dbReference>
<dbReference type="PATRIC" id="fig|1796491.3.peg.1316"/>
<gene>
    <name evidence="1" type="ORF">AWT59_1204</name>
</gene>
<proteinExistence type="predicted"/>
<dbReference type="EMBL" id="LSLI01000022">
    <property type="protein sequence ID" value="KXS32677.1"/>
    <property type="molecule type" value="Genomic_DNA"/>
</dbReference>
<sequence>MKVTFDPKKNADNIHERQLSFNEVSKLEWSSAVILEDVRKNYGERRFRVFGYIDERLYAVVFTPREDAIHIISFRKANSREVKRYG</sequence>
<dbReference type="AlphaFoldDB" id="A0A139BUL9"/>
<organism evidence="1 2">
    <name type="scientific">Candidatus Gallionella acididurans</name>
    <dbReference type="NCBI Taxonomy" id="1796491"/>
    <lineage>
        <taxon>Bacteria</taxon>
        <taxon>Pseudomonadati</taxon>
        <taxon>Pseudomonadota</taxon>
        <taxon>Betaproteobacteria</taxon>
        <taxon>Nitrosomonadales</taxon>
        <taxon>Gallionellaceae</taxon>
        <taxon>Gallionella</taxon>
    </lineage>
</organism>
<evidence type="ECO:0008006" key="3">
    <source>
        <dbReference type="Google" id="ProtNLM"/>
    </source>
</evidence>
<dbReference type="InterPro" id="IPR007460">
    <property type="entry name" value="BrnT_toxin"/>
</dbReference>
<dbReference type="Pfam" id="PF04365">
    <property type="entry name" value="BrnT_toxin"/>
    <property type="match status" value="1"/>
</dbReference>
<dbReference type="Proteomes" id="UP000070578">
    <property type="component" value="Unassembled WGS sequence"/>
</dbReference>
<protein>
    <recommendedName>
        <fullName evidence="3">BrnT family toxin</fullName>
    </recommendedName>
</protein>
<name>A0A139BUL9_9PROT</name>
<comment type="caution">
    <text evidence="1">The sequence shown here is derived from an EMBL/GenBank/DDBJ whole genome shotgun (WGS) entry which is preliminary data.</text>
</comment>
<reference evidence="1 2" key="1">
    <citation type="submission" date="2016-02" db="EMBL/GenBank/DDBJ databases">
        <authorList>
            <person name="Wen L."/>
            <person name="He K."/>
            <person name="Yang H."/>
        </authorList>
    </citation>
    <scope>NUCLEOTIDE SEQUENCE [LARGE SCALE GENOMIC DNA]</scope>
    <source>
        <strain evidence="1">ShG14-8</strain>
    </source>
</reference>
<dbReference type="InterPro" id="IPR038573">
    <property type="entry name" value="BrnT_sf"/>
</dbReference>
<evidence type="ECO:0000313" key="1">
    <source>
        <dbReference type="EMBL" id="KXS32677.1"/>
    </source>
</evidence>
<accession>A0A139BUL9</accession>
<evidence type="ECO:0000313" key="2">
    <source>
        <dbReference type="Proteomes" id="UP000070578"/>
    </source>
</evidence>